<evidence type="ECO:0000256" key="1">
    <source>
        <dbReference type="ARBA" id="ARBA00007705"/>
    </source>
</evidence>
<dbReference type="GO" id="GO:0003887">
    <property type="term" value="F:DNA-directed DNA polymerase activity"/>
    <property type="evidence" value="ECO:0007669"/>
    <property type="project" value="UniProtKB-KW"/>
</dbReference>
<dbReference type="GO" id="GO:0006302">
    <property type="term" value="P:double-strand break repair"/>
    <property type="evidence" value="ECO:0007669"/>
    <property type="project" value="TreeGrafter"/>
</dbReference>
<comment type="similarity">
    <text evidence="1">Belongs to the DNA polymerase type-A family.</text>
</comment>
<dbReference type="SMART" id="SM00482">
    <property type="entry name" value="POLAc"/>
    <property type="match status" value="1"/>
</dbReference>
<evidence type="ECO:0000256" key="9">
    <source>
        <dbReference type="ARBA" id="ARBA00023125"/>
    </source>
</evidence>
<evidence type="ECO:0000256" key="2">
    <source>
        <dbReference type="ARBA" id="ARBA00012417"/>
    </source>
</evidence>
<dbReference type="InterPro" id="IPR012337">
    <property type="entry name" value="RNaseH-like_sf"/>
</dbReference>
<dbReference type="Pfam" id="PF00476">
    <property type="entry name" value="DNA_pol_A"/>
    <property type="match status" value="1"/>
</dbReference>
<evidence type="ECO:0000256" key="7">
    <source>
        <dbReference type="ARBA" id="ARBA00022932"/>
    </source>
</evidence>
<dbReference type="Gene3D" id="3.30.70.370">
    <property type="match status" value="2"/>
</dbReference>
<dbReference type="GeneID" id="54988041"/>
<evidence type="ECO:0000313" key="12">
    <source>
        <dbReference type="EMBL" id="AUV57213.1"/>
    </source>
</evidence>
<evidence type="ECO:0000256" key="5">
    <source>
        <dbReference type="ARBA" id="ARBA00022695"/>
    </source>
</evidence>
<dbReference type="InterPro" id="IPR043502">
    <property type="entry name" value="DNA/RNA_pol_sf"/>
</dbReference>
<keyword evidence="4 12" id="KW-0808">Transferase</keyword>
<evidence type="ECO:0000256" key="6">
    <source>
        <dbReference type="ARBA" id="ARBA00022705"/>
    </source>
</evidence>
<reference evidence="12 13" key="1">
    <citation type="submission" date="2017-12" db="EMBL/GenBank/DDBJ databases">
        <title>Complete Genome Sequences of Erwinia amylovora Phages vB_EamP-S2 and vB_EamM-Bue1.</title>
        <authorList>
            <person name="Knecht L.E."/>
            <person name="Born Y."/>
            <person name="Pothier J.F."/>
            <person name="Loessner M.J."/>
            <person name="Fieseler L."/>
        </authorList>
    </citation>
    <scope>NUCLEOTIDE SEQUENCE [LARGE SCALE GENOMIC DNA]</scope>
</reference>
<dbReference type="Proteomes" id="UP000241070">
    <property type="component" value="Segment"/>
</dbReference>
<evidence type="ECO:0000256" key="10">
    <source>
        <dbReference type="ARBA" id="ARBA00049244"/>
    </source>
</evidence>
<dbReference type="SUPFAM" id="SSF53098">
    <property type="entry name" value="Ribonuclease H-like"/>
    <property type="match status" value="1"/>
</dbReference>
<dbReference type="KEGG" id="vg:54988041"/>
<feature type="domain" description="DNA-directed DNA polymerase family A palm" evidence="11">
    <location>
        <begin position="550"/>
        <end position="744"/>
    </location>
</feature>
<sequence length="833" mass="95301">MSNINDEDIWVVDAESRGLLPDIRYGRRQDLHVLHFRHAITNEERLYFDPYEMRDPETRVKLGEWEGQQHGDLMDGVKLIKKSGAVSFHNGLGYDALLLEKVFPEEFKGFNWLEARGKNRYRSDIMPLRMTDTLVMSRMLNPDRRLPGQAYAMGAGNVGPHTIESHGIRVGRYKPSHEDWSKLTDEMIHRVREDTWIGRDYLLWMLNNEWKEHLQRGANPRTGMTVTTAFRMESIVALEMARQAERGFPLDVPLCVSRTAELDKEIQATDAGFRPHMPMRLKSDPFKPVDAALIVSEAEEDCAKLGVFPLSVSDFAGVERKGKRKTIWGNKLTKKDGHWTAAVVKDFPHLRGNSNDTNPLVKVGPYCPVEFEDIPLGNRDTVKQVLYEYGWRGVEFNDTEQDHMEEFGEWPKPWSGKINEKSLEVWKKAMELKGSKVPEWCLGIARWYILSSRRNQILNYKDQLKYDQTGIWPSLPGGKKRGCRGILPAAFSRELGITATRFYEIYKRWPSLPEDGEWRVPAIAISIGTSTFRMRHRVLVNIPSRGLYPLRDLFIASKGKKILGCDGAGLELRVLAHFMNDPEYAEVVLHGDIHTHNQEKAGLPLRDMAKTFIYAFLYGSGDDNLAAVCGVTVKQMKEIRARFMAELPQLARLMASVQASGNQYGYLQAPDGHWGRIRKKDGKLLEHTMLNVLLQMTGSLCMKYALVRARMVMEQEGVGLDDQGFPAFLANVHDEMQMEVNADEVMDVTYDLASSDWKEEEKKAYIDSEGRMWSAPHIIEGNPKTDESVKVHRSYHRCGQIIAEAMTWAGEYLKMRIRMDGEYKIGDSWADTH</sequence>
<keyword evidence="8" id="KW-1194">Viral DNA replication</keyword>
<evidence type="ECO:0000256" key="3">
    <source>
        <dbReference type="ARBA" id="ARBA00015749"/>
    </source>
</evidence>
<dbReference type="GO" id="GO:0006261">
    <property type="term" value="P:DNA-templated DNA replication"/>
    <property type="evidence" value="ECO:0007669"/>
    <property type="project" value="InterPro"/>
</dbReference>
<keyword evidence="6" id="KW-0235">DNA replication</keyword>
<dbReference type="SUPFAM" id="SSF56672">
    <property type="entry name" value="DNA/RNA polymerases"/>
    <property type="match status" value="1"/>
</dbReference>
<name>A0A2K9V529_9CAUD</name>
<accession>A0A2K9V529</accession>
<evidence type="ECO:0000256" key="8">
    <source>
        <dbReference type="ARBA" id="ARBA00023109"/>
    </source>
</evidence>
<dbReference type="EMBL" id="MG736918">
    <property type="protein sequence ID" value="AUV57213.1"/>
    <property type="molecule type" value="Genomic_DNA"/>
</dbReference>
<keyword evidence="13" id="KW-1185">Reference proteome</keyword>
<keyword evidence="9" id="KW-0238">DNA-binding</keyword>
<dbReference type="RefSeq" id="YP_009797624.1">
    <property type="nucleotide sequence ID" value="NC_047917.1"/>
</dbReference>
<dbReference type="PANTHER" id="PTHR10133:SF27">
    <property type="entry name" value="DNA POLYMERASE NU"/>
    <property type="match status" value="1"/>
</dbReference>
<dbReference type="EC" id="2.7.7.7" evidence="2"/>
<comment type="catalytic activity">
    <reaction evidence="10">
        <text>DNA(n) + a 2'-deoxyribonucleoside 5'-triphosphate = DNA(n+1) + diphosphate</text>
        <dbReference type="Rhea" id="RHEA:22508"/>
        <dbReference type="Rhea" id="RHEA-COMP:17339"/>
        <dbReference type="Rhea" id="RHEA-COMP:17340"/>
        <dbReference type="ChEBI" id="CHEBI:33019"/>
        <dbReference type="ChEBI" id="CHEBI:61560"/>
        <dbReference type="ChEBI" id="CHEBI:173112"/>
        <dbReference type="EC" id="2.7.7.7"/>
    </reaction>
</comment>
<evidence type="ECO:0000313" key="13">
    <source>
        <dbReference type="Proteomes" id="UP000241070"/>
    </source>
</evidence>
<dbReference type="Gene3D" id="3.30.420.10">
    <property type="entry name" value="Ribonuclease H-like superfamily/Ribonuclease H"/>
    <property type="match status" value="1"/>
</dbReference>
<dbReference type="InterPro" id="IPR019760">
    <property type="entry name" value="DNA-dir_DNA_pol_A_CS"/>
</dbReference>
<dbReference type="Gene3D" id="1.10.150.20">
    <property type="entry name" value="5' to 3' exonuclease, C-terminal subdomain"/>
    <property type="match status" value="1"/>
</dbReference>
<dbReference type="PANTHER" id="PTHR10133">
    <property type="entry name" value="DNA POLYMERASE I"/>
    <property type="match status" value="1"/>
</dbReference>
<dbReference type="InterPro" id="IPR002298">
    <property type="entry name" value="DNA_polymerase_A"/>
</dbReference>
<evidence type="ECO:0000259" key="11">
    <source>
        <dbReference type="SMART" id="SM00482"/>
    </source>
</evidence>
<dbReference type="GO" id="GO:0039693">
    <property type="term" value="P:viral DNA genome replication"/>
    <property type="evidence" value="ECO:0007669"/>
    <property type="project" value="UniProtKB-KW"/>
</dbReference>
<dbReference type="PROSITE" id="PS00447">
    <property type="entry name" value="DNA_POLYMERASE_A"/>
    <property type="match status" value="1"/>
</dbReference>
<organism evidence="12 13">
    <name type="scientific">Erwinia phage vB_EamP-S2</name>
    <dbReference type="NCBI Taxonomy" id="2070198"/>
    <lineage>
        <taxon>Viruses</taxon>
        <taxon>Duplodnaviria</taxon>
        <taxon>Heunggongvirae</taxon>
        <taxon>Uroviricota</taxon>
        <taxon>Caudoviricetes</taxon>
        <taxon>Autographivirales</taxon>
        <taxon>Autosignataviridae</taxon>
        <taxon>Molineuxvirinae</taxon>
        <taxon>Eracentumvirus</taxon>
        <taxon>Eracentumvirus S2</taxon>
    </lineage>
</organism>
<keyword evidence="7" id="KW-0239">DNA-directed DNA polymerase</keyword>
<dbReference type="InterPro" id="IPR001098">
    <property type="entry name" value="DNA-dir_DNA_pol_A_palm_dom"/>
</dbReference>
<dbReference type="InterPro" id="IPR036397">
    <property type="entry name" value="RNaseH_sf"/>
</dbReference>
<proteinExistence type="inferred from homology"/>
<keyword evidence="5 12" id="KW-0548">Nucleotidyltransferase</keyword>
<dbReference type="GO" id="GO:0003677">
    <property type="term" value="F:DNA binding"/>
    <property type="evidence" value="ECO:0007669"/>
    <property type="project" value="UniProtKB-KW"/>
</dbReference>
<protein>
    <recommendedName>
        <fullName evidence="3">DNA polymerase</fullName>
        <ecNumber evidence="2">2.7.7.7</ecNumber>
    </recommendedName>
</protein>
<evidence type="ECO:0000256" key="4">
    <source>
        <dbReference type="ARBA" id="ARBA00022679"/>
    </source>
</evidence>